<organism evidence="1">
    <name type="scientific">marine sediment metagenome</name>
    <dbReference type="NCBI Taxonomy" id="412755"/>
    <lineage>
        <taxon>unclassified sequences</taxon>
        <taxon>metagenomes</taxon>
        <taxon>ecological metagenomes</taxon>
    </lineage>
</organism>
<protein>
    <submittedName>
        <fullName evidence="1">Uncharacterized protein</fullName>
    </submittedName>
</protein>
<reference evidence="1" key="1">
    <citation type="journal article" date="2014" name="Front. Microbiol.">
        <title>High frequency of phylogenetically diverse reductive dehalogenase-homologous genes in deep subseafloor sedimentary metagenomes.</title>
        <authorList>
            <person name="Kawai M."/>
            <person name="Futagami T."/>
            <person name="Toyoda A."/>
            <person name="Takaki Y."/>
            <person name="Nishi S."/>
            <person name="Hori S."/>
            <person name="Arai W."/>
            <person name="Tsubouchi T."/>
            <person name="Morono Y."/>
            <person name="Uchiyama I."/>
            <person name="Ito T."/>
            <person name="Fujiyama A."/>
            <person name="Inagaki F."/>
            <person name="Takami H."/>
        </authorList>
    </citation>
    <scope>NUCLEOTIDE SEQUENCE</scope>
    <source>
        <strain evidence="1">Expedition CK06-06</strain>
    </source>
</reference>
<proteinExistence type="predicted"/>
<name>X1J2L8_9ZZZZ</name>
<feature type="non-terminal residue" evidence="1">
    <location>
        <position position="1"/>
    </location>
</feature>
<dbReference type="EMBL" id="BARU01038911">
    <property type="protein sequence ID" value="GAH88941.1"/>
    <property type="molecule type" value="Genomic_DNA"/>
</dbReference>
<evidence type="ECO:0000313" key="1">
    <source>
        <dbReference type="EMBL" id="GAH88941.1"/>
    </source>
</evidence>
<dbReference type="AlphaFoldDB" id="X1J2L8"/>
<sequence length="166" mass="19637">CIRDVSFYHYSNLSLAFENYYILIENTLHEIIMSSLPISLLKRLEPALYQAFMRGVQIRLYFSDLDFEKYPNYLEEVTNTLKRTGTEIIQTKEKACQLIRFNDEIVNMGHILIDEDYLNSVIFKEDDVFQVDGFRGPFAKQAKKMLEIKTIEKRIKIGYPRSFKEV</sequence>
<accession>X1J2L8</accession>
<comment type="caution">
    <text evidence="1">The sequence shown here is derived from an EMBL/GenBank/DDBJ whole genome shotgun (WGS) entry which is preliminary data.</text>
</comment>
<gene>
    <name evidence="1" type="ORF">S03H2_60390</name>
</gene>